<keyword evidence="3" id="KW-1185">Reference proteome</keyword>
<dbReference type="Pfam" id="PF11209">
    <property type="entry name" value="LmeA"/>
    <property type="match status" value="1"/>
</dbReference>
<evidence type="ECO:0000313" key="2">
    <source>
        <dbReference type="EMBL" id="BAC19279.1"/>
    </source>
</evidence>
<organism evidence="2 3">
    <name type="scientific">Corynebacterium efficiens (strain DSM 44549 / YS-314 / AJ 12310 / JCM 11189 / NBRC 100395)</name>
    <dbReference type="NCBI Taxonomy" id="196164"/>
    <lineage>
        <taxon>Bacteria</taxon>
        <taxon>Bacillati</taxon>
        <taxon>Actinomycetota</taxon>
        <taxon>Actinomycetes</taxon>
        <taxon>Mycobacteriales</taxon>
        <taxon>Corynebacteriaceae</taxon>
        <taxon>Corynebacterium</taxon>
    </lineage>
</organism>
<keyword evidence="1" id="KW-1133">Transmembrane helix</keyword>
<reference evidence="2 3" key="1">
    <citation type="journal article" date="2003" name="Genome Res.">
        <title>Comparative complete genome sequence analysis of the amino acid replacements responsible for the thermostability of Corynebacterium efficiens.</title>
        <authorList>
            <person name="Nishio Y."/>
            <person name="Nakamura Y."/>
            <person name="Kawarabayasi Y."/>
            <person name="Usuda Y."/>
            <person name="Kimura E."/>
            <person name="Sugimoto S."/>
            <person name="Matsui K."/>
            <person name="Yamagishi A."/>
            <person name="Kikuchi H."/>
            <person name="Ikeo K."/>
            <person name="Gojobori T."/>
        </authorList>
    </citation>
    <scope>NUCLEOTIDE SEQUENCE [LARGE SCALE GENOMIC DNA]</scope>
    <source>
        <strain evidence="3">DSM 44549 / YS-314 / AJ 12310 / JCM 11189 / NBRC 100395</strain>
    </source>
</reference>
<dbReference type="EMBL" id="BA000035">
    <property type="protein sequence ID" value="BAC19279.1"/>
    <property type="molecule type" value="Genomic_DNA"/>
</dbReference>
<keyword evidence="1" id="KW-0812">Transmembrane</keyword>
<evidence type="ECO:0008006" key="4">
    <source>
        <dbReference type="Google" id="ProtNLM"/>
    </source>
</evidence>
<feature type="transmembrane region" description="Helical" evidence="1">
    <location>
        <begin position="41"/>
        <end position="58"/>
    </location>
</feature>
<evidence type="ECO:0000256" key="1">
    <source>
        <dbReference type="SAM" id="Phobius"/>
    </source>
</evidence>
<keyword evidence="1" id="KW-0472">Membrane</keyword>
<accession>Q8FMN4</accession>
<name>Q8FMN4_COREF</name>
<protein>
    <recommendedName>
        <fullName evidence="4">DUF2993 domain-containing protein</fullName>
    </recommendedName>
</protein>
<dbReference type="Proteomes" id="UP000001409">
    <property type="component" value="Chromosome"/>
</dbReference>
<dbReference type="InterPro" id="IPR021373">
    <property type="entry name" value="DUF2993"/>
</dbReference>
<dbReference type="STRING" id="196164.gene:10742915"/>
<evidence type="ECO:0000313" key="3">
    <source>
        <dbReference type="Proteomes" id="UP000001409"/>
    </source>
</evidence>
<dbReference type="KEGG" id="cef:CE2469"/>
<sequence length="290" mass="30558">MIIEVGGGDFCVHGPKRSHSLHSLVGLCGKDRGVQKQVGRTIRIIVIIVIVGAVFWLVDSAIAARAERTISRAVAESADLEVEPAVYAGSGLYTLALVTGELDHVSVNMLDVPVPGIGVVNARTEVQEVAVSPAQVFSGDLEGARAETFTRTLRMDGVALGSQLDMTDLDIAHPTDISPSGGTASEAVLTGTPPGHEDPVSVVVTLRLVGSEFQMVPVELVDASQPNLTLDDVESAFSWRIDTRTLPLADRAMAVYLSGGSIHFQSQARNVEITMRELSPLAAPEADSAG</sequence>
<dbReference type="HOGENOM" id="CLU_036478_0_0_11"/>
<dbReference type="eggNOG" id="ENOG5031BYD">
    <property type="taxonomic scope" value="Bacteria"/>
</dbReference>
<dbReference type="AlphaFoldDB" id="Q8FMN4"/>
<proteinExistence type="predicted"/>